<proteinExistence type="predicted"/>
<gene>
    <name evidence="4" type="ORF">TICRE_20140</name>
</gene>
<evidence type="ECO:0000256" key="1">
    <source>
        <dbReference type="ARBA" id="ARBA00022630"/>
    </source>
</evidence>
<dbReference type="InterPro" id="IPR029039">
    <property type="entry name" value="Flavoprotein-like_sf"/>
</dbReference>
<comment type="caution">
    <text evidence="4">The sequence shown here is derived from an EMBL/GenBank/DDBJ whole genome shotgun (WGS) entry which is preliminary data.</text>
</comment>
<name>A0A1U7M3X9_TISCR</name>
<evidence type="ECO:0000313" key="4">
    <source>
        <dbReference type="EMBL" id="OLS02022.1"/>
    </source>
</evidence>
<sequence>MKNVVALMGSPRKNKNTNEALNQVLDNMNKKEYKIKKIYLGDLKINPCTGCDYCGHKVNCVQKDDMDILYEEFDNADVVILASPLYFNSFNGLTKNIIDRCQRYWSLKYSHGQDYMRNKDRKGICICVGGAPFTFNQFIGINPILDYFFKSINVEQIGNYFISNTDKEPVETQEPLKNELEMIGKNFSTLKKFNIQR</sequence>
<dbReference type="PANTHER" id="PTHR43278:SF2">
    <property type="entry name" value="IRON-SULFUR FLAVOPROTEIN"/>
    <property type="match status" value="1"/>
</dbReference>
<dbReference type="OrthoDB" id="9805976at2"/>
<evidence type="ECO:0000256" key="2">
    <source>
        <dbReference type="ARBA" id="ARBA00022643"/>
    </source>
</evidence>
<keyword evidence="1" id="KW-0285">Flavoprotein</keyword>
<dbReference type="EMBL" id="LTDM01000047">
    <property type="protein sequence ID" value="OLS02022.1"/>
    <property type="molecule type" value="Genomic_DNA"/>
</dbReference>
<dbReference type="InterPro" id="IPR005025">
    <property type="entry name" value="FMN_Rdtase-like_dom"/>
</dbReference>
<dbReference type="Proteomes" id="UP000186112">
    <property type="component" value="Unassembled WGS sequence"/>
</dbReference>
<dbReference type="Gene3D" id="3.40.50.360">
    <property type="match status" value="1"/>
</dbReference>
<keyword evidence="2" id="KW-0288">FMN</keyword>
<dbReference type="RefSeq" id="WP_075727654.1">
    <property type="nucleotide sequence ID" value="NZ_LTDM01000047.1"/>
</dbReference>
<dbReference type="Pfam" id="PF03358">
    <property type="entry name" value="FMN_red"/>
    <property type="match status" value="1"/>
</dbReference>
<reference evidence="4 5" key="1">
    <citation type="submission" date="2016-02" db="EMBL/GenBank/DDBJ databases">
        <title>Genome sequence of Tissierella creatinophila DSM 6911.</title>
        <authorList>
            <person name="Poehlein A."/>
            <person name="Daniel R."/>
        </authorList>
    </citation>
    <scope>NUCLEOTIDE SEQUENCE [LARGE SCALE GENOMIC DNA]</scope>
    <source>
        <strain evidence="4 5">DSM 6911</strain>
    </source>
</reference>
<organism evidence="4 5">
    <name type="scientific">Tissierella creatinophila DSM 6911</name>
    <dbReference type="NCBI Taxonomy" id="1123403"/>
    <lineage>
        <taxon>Bacteria</taxon>
        <taxon>Bacillati</taxon>
        <taxon>Bacillota</taxon>
        <taxon>Tissierellia</taxon>
        <taxon>Tissierellales</taxon>
        <taxon>Tissierellaceae</taxon>
        <taxon>Tissierella</taxon>
    </lineage>
</organism>
<evidence type="ECO:0000259" key="3">
    <source>
        <dbReference type="Pfam" id="PF03358"/>
    </source>
</evidence>
<dbReference type="PANTHER" id="PTHR43278">
    <property type="entry name" value="NAD(P)H-DEPENDENT FMN-CONTAINING OXIDOREDUCTASE YWQN-RELATED"/>
    <property type="match status" value="1"/>
</dbReference>
<dbReference type="GO" id="GO:0016491">
    <property type="term" value="F:oxidoreductase activity"/>
    <property type="evidence" value="ECO:0007669"/>
    <property type="project" value="InterPro"/>
</dbReference>
<dbReference type="AlphaFoldDB" id="A0A1U7M3X9"/>
<accession>A0A1U7M3X9</accession>
<feature type="domain" description="NADPH-dependent FMN reductase-like" evidence="3">
    <location>
        <begin position="3"/>
        <end position="118"/>
    </location>
</feature>
<keyword evidence="5" id="KW-1185">Reference proteome</keyword>
<dbReference type="InterPro" id="IPR051796">
    <property type="entry name" value="ISF_SsuE-like"/>
</dbReference>
<protein>
    <submittedName>
        <fullName evidence="4">Iron-sulfur flavoprotein</fullName>
    </submittedName>
</protein>
<evidence type="ECO:0000313" key="5">
    <source>
        <dbReference type="Proteomes" id="UP000186112"/>
    </source>
</evidence>
<dbReference type="SUPFAM" id="SSF52218">
    <property type="entry name" value="Flavoproteins"/>
    <property type="match status" value="1"/>
</dbReference>